<reference evidence="1" key="1">
    <citation type="submission" date="2022-03" db="EMBL/GenBank/DDBJ databases">
        <authorList>
            <person name="Tunstrom K."/>
        </authorList>
    </citation>
    <scope>NUCLEOTIDE SEQUENCE</scope>
</reference>
<gene>
    <name evidence="1" type="ORF">EEDITHA_LOCUS434</name>
</gene>
<protein>
    <submittedName>
        <fullName evidence="1">Uncharacterized protein</fullName>
    </submittedName>
</protein>
<comment type="caution">
    <text evidence="1">The sequence shown here is derived from an EMBL/GenBank/DDBJ whole genome shotgun (WGS) entry which is preliminary data.</text>
</comment>
<name>A0AAU9TCH3_EUPED</name>
<sequence>MANNFNDYRREMVLLHIPFRKRRKEFECNLDLEKTLEICRQLGRDDDNEDEQLRNEANVIFEEDPYARLLQDVNSVVNADI</sequence>
<keyword evidence="2" id="KW-1185">Reference proteome</keyword>
<dbReference type="Proteomes" id="UP001153954">
    <property type="component" value="Unassembled WGS sequence"/>
</dbReference>
<organism evidence="1 2">
    <name type="scientific">Euphydryas editha</name>
    <name type="common">Edith's checkerspot</name>
    <dbReference type="NCBI Taxonomy" id="104508"/>
    <lineage>
        <taxon>Eukaryota</taxon>
        <taxon>Metazoa</taxon>
        <taxon>Ecdysozoa</taxon>
        <taxon>Arthropoda</taxon>
        <taxon>Hexapoda</taxon>
        <taxon>Insecta</taxon>
        <taxon>Pterygota</taxon>
        <taxon>Neoptera</taxon>
        <taxon>Endopterygota</taxon>
        <taxon>Lepidoptera</taxon>
        <taxon>Glossata</taxon>
        <taxon>Ditrysia</taxon>
        <taxon>Papilionoidea</taxon>
        <taxon>Nymphalidae</taxon>
        <taxon>Nymphalinae</taxon>
        <taxon>Euphydryas</taxon>
    </lineage>
</organism>
<accession>A0AAU9TCH3</accession>
<evidence type="ECO:0000313" key="1">
    <source>
        <dbReference type="EMBL" id="CAH2083802.1"/>
    </source>
</evidence>
<dbReference type="EMBL" id="CAKOGL010000001">
    <property type="protein sequence ID" value="CAH2083802.1"/>
    <property type="molecule type" value="Genomic_DNA"/>
</dbReference>
<proteinExistence type="predicted"/>
<dbReference type="AlphaFoldDB" id="A0AAU9TCH3"/>
<evidence type="ECO:0000313" key="2">
    <source>
        <dbReference type="Proteomes" id="UP001153954"/>
    </source>
</evidence>